<dbReference type="Proteomes" id="UP000886469">
    <property type="component" value="Unassembled WGS sequence"/>
</dbReference>
<dbReference type="InterPro" id="IPR002545">
    <property type="entry name" value="CheW-lke_dom"/>
</dbReference>
<proteinExistence type="predicted"/>
<dbReference type="EMBL" id="SPMX01000088">
    <property type="protein sequence ID" value="NMQ07663.1"/>
    <property type="molecule type" value="Genomic_DNA"/>
</dbReference>
<dbReference type="PANTHER" id="PTHR22617">
    <property type="entry name" value="CHEMOTAXIS SENSOR HISTIDINE KINASE-RELATED"/>
    <property type="match status" value="1"/>
</dbReference>
<evidence type="ECO:0000259" key="1">
    <source>
        <dbReference type="PROSITE" id="PS50851"/>
    </source>
</evidence>
<evidence type="ECO:0000313" key="2">
    <source>
        <dbReference type="EMBL" id="NMQ07663.1"/>
    </source>
</evidence>
<dbReference type="CDD" id="cd00732">
    <property type="entry name" value="CheW"/>
    <property type="match status" value="1"/>
</dbReference>
<dbReference type="Gene3D" id="2.40.50.180">
    <property type="entry name" value="CheA-289, Domain 4"/>
    <property type="match status" value="1"/>
</dbReference>
<dbReference type="InterPro" id="IPR036061">
    <property type="entry name" value="CheW-like_dom_sf"/>
</dbReference>
<dbReference type="Pfam" id="PF01584">
    <property type="entry name" value="CheW"/>
    <property type="match status" value="1"/>
</dbReference>
<feature type="domain" description="CheW-like" evidence="1">
    <location>
        <begin position="32"/>
        <end position="176"/>
    </location>
</feature>
<dbReference type="InterPro" id="IPR039315">
    <property type="entry name" value="CheW"/>
</dbReference>
<reference evidence="2" key="1">
    <citation type="submission" date="2019-03" db="EMBL/GenBank/DDBJ databases">
        <title>Metabolic reconstructions from genomes of highly enriched 'Candidatus Accumulibacter' and 'Candidatus Competibacter' bioreactor populations.</title>
        <authorList>
            <person name="Annavajhala M.K."/>
            <person name="Welles L."/>
            <person name="Abbas B."/>
            <person name="Sorokin D."/>
            <person name="Park H."/>
            <person name="Van Loosdrecht M."/>
            <person name="Chandran K."/>
        </authorList>
    </citation>
    <scope>NUCLEOTIDE SEQUENCE</scope>
    <source>
        <strain evidence="2">SBR_L</strain>
    </source>
</reference>
<dbReference type="RefSeq" id="WP_169071918.1">
    <property type="nucleotide sequence ID" value="NZ_JAZKUC010000002.1"/>
</dbReference>
<gene>
    <name evidence="2" type="ORF">E4Q08_21690</name>
</gene>
<dbReference type="PANTHER" id="PTHR22617:SF41">
    <property type="entry name" value="CHEMOTAXIS SIGNAL TRANSDUCTION SYSTEM ADAPTOR PROTEIN CHEW"/>
    <property type="match status" value="1"/>
</dbReference>
<organism evidence="2 3">
    <name type="scientific">Candidatus Accumulibacter contiguus</name>
    <dbReference type="NCBI Taxonomy" id="2954381"/>
    <lineage>
        <taxon>Bacteria</taxon>
        <taxon>Pseudomonadati</taxon>
        <taxon>Pseudomonadota</taxon>
        <taxon>Betaproteobacteria</taxon>
        <taxon>Candidatus Accumulibacter</taxon>
    </lineage>
</organism>
<sequence length="192" mass="20071">MTQITPTRPAAHAVARRATAALQAQQAAAESPQQYLTFLLGGEMFAVGILNVKEIIEYGNVTEIPMMPAFIRGVINLRGAVVPVIDLAARFGGAQSTAGKRSCIVIVEVSEGDLCNDIGILVDAVSEVIEIPSSEIEPPPSFGARIRADFIQGMGKVAGRFVILLNIVKVLSVDEIAMLAQVAGGDAGSTAV</sequence>
<name>A0ABX1TF00_9PROT</name>
<evidence type="ECO:0000313" key="3">
    <source>
        <dbReference type="Proteomes" id="UP000886469"/>
    </source>
</evidence>
<dbReference type="SMART" id="SM00260">
    <property type="entry name" value="CheW"/>
    <property type="match status" value="1"/>
</dbReference>
<accession>A0ABX1TF00</accession>
<comment type="caution">
    <text evidence="2">The sequence shown here is derived from an EMBL/GenBank/DDBJ whole genome shotgun (WGS) entry which is preliminary data.</text>
</comment>
<dbReference type="Gene3D" id="2.30.30.40">
    <property type="entry name" value="SH3 Domains"/>
    <property type="match status" value="1"/>
</dbReference>
<protein>
    <submittedName>
        <fullName evidence="2">Chemotaxis protein CheW</fullName>
    </submittedName>
</protein>
<dbReference type="PROSITE" id="PS50851">
    <property type="entry name" value="CHEW"/>
    <property type="match status" value="1"/>
</dbReference>
<keyword evidence="3" id="KW-1185">Reference proteome</keyword>
<dbReference type="SUPFAM" id="SSF50341">
    <property type="entry name" value="CheW-like"/>
    <property type="match status" value="1"/>
</dbReference>